<dbReference type="InterPro" id="IPR000064">
    <property type="entry name" value="NLP_P60_dom"/>
</dbReference>
<proteinExistence type="inferred from homology"/>
<protein>
    <submittedName>
        <fullName evidence="6">NlpC/P60 family protein</fullName>
    </submittedName>
</protein>
<dbReference type="EMBL" id="JAAVJB010000045">
    <property type="protein sequence ID" value="NJP66333.1"/>
    <property type="molecule type" value="Genomic_DNA"/>
</dbReference>
<organism evidence="6 7">
    <name type="scientific">Streptomyces spiramenti</name>
    <dbReference type="NCBI Taxonomy" id="2720606"/>
    <lineage>
        <taxon>Bacteria</taxon>
        <taxon>Bacillati</taxon>
        <taxon>Actinomycetota</taxon>
        <taxon>Actinomycetes</taxon>
        <taxon>Kitasatosporales</taxon>
        <taxon>Streptomycetaceae</taxon>
        <taxon>Streptomyces</taxon>
    </lineage>
</organism>
<dbReference type="Proteomes" id="UP000746503">
    <property type="component" value="Unassembled WGS sequence"/>
</dbReference>
<keyword evidence="7" id="KW-1185">Reference proteome</keyword>
<evidence type="ECO:0000259" key="5">
    <source>
        <dbReference type="Pfam" id="PF00877"/>
    </source>
</evidence>
<feature type="non-terminal residue" evidence="6">
    <location>
        <position position="40"/>
    </location>
</feature>
<dbReference type="InterPro" id="IPR038765">
    <property type="entry name" value="Papain-like_cys_pep_sf"/>
</dbReference>
<evidence type="ECO:0000313" key="6">
    <source>
        <dbReference type="EMBL" id="NJP66333.1"/>
    </source>
</evidence>
<accession>A0ABX1ANV8</accession>
<reference evidence="6 7" key="1">
    <citation type="submission" date="2020-03" db="EMBL/GenBank/DDBJ databases">
        <title>Draft genome of Streptomyces sp. ventii, isolated from the Axial Seamount in the Pacific Ocean, and resequencing of the two type strains Streptomyces lonarensis strain NCL 716 and Streptomyces bohaiensis strain 11A07.</title>
        <authorList>
            <person name="Loughran R.M."/>
            <person name="Pfannmuller K.M."/>
            <person name="Wasson B.J."/>
            <person name="Deadmond M.C."/>
            <person name="Paddock B.E."/>
            <person name="Koyack M.J."/>
            <person name="Gallegos D.A."/>
            <person name="Mitchell E.A."/>
            <person name="Ushijima B."/>
            <person name="Saw J.H."/>
            <person name="Mcphail K.L."/>
            <person name="Videau P."/>
        </authorList>
    </citation>
    <scope>NUCLEOTIDE SEQUENCE [LARGE SCALE GENOMIC DNA]</scope>
    <source>
        <strain evidence="7">5675061</strain>
    </source>
</reference>
<dbReference type="Gene3D" id="3.90.1720.10">
    <property type="entry name" value="endopeptidase domain like (from Nostoc punctiforme)"/>
    <property type="match status" value="1"/>
</dbReference>
<keyword evidence="2" id="KW-0645">Protease</keyword>
<evidence type="ECO:0000313" key="7">
    <source>
        <dbReference type="Proteomes" id="UP000746503"/>
    </source>
</evidence>
<evidence type="ECO:0000256" key="3">
    <source>
        <dbReference type="ARBA" id="ARBA00022801"/>
    </source>
</evidence>
<gene>
    <name evidence="6" type="ORF">HCJ92_08515</name>
</gene>
<name>A0ABX1ANV8_9ACTN</name>
<evidence type="ECO:0000256" key="1">
    <source>
        <dbReference type="ARBA" id="ARBA00007074"/>
    </source>
</evidence>
<sequence length="40" mass="4614">MRWHAPRDLVFYYPGLTHVGMYVGNGQIIHASRPGTPVRY</sequence>
<keyword evidence="4" id="KW-0788">Thiol protease</keyword>
<evidence type="ECO:0000256" key="2">
    <source>
        <dbReference type="ARBA" id="ARBA00022670"/>
    </source>
</evidence>
<dbReference type="Pfam" id="PF00877">
    <property type="entry name" value="NLPC_P60"/>
    <property type="match status" value="1"/>
</dbReference>
<dbReference type="SUPFAM" id="SSF54001">
    <property type="entry name" value="Cysteine proteinases"/>
    <property type="match status" value="1"/>
</dbReference>
<feature type="domain" description="NlpC/P60" evidence="5">
    <location>
        <begin position="8"/>
        <end position="35"/>
    </location>
</feature>
<comment type="similarity">
    <text evidence="1">Belongs to the peptidase C40 family.</text>
</comment>
<comment type="caution">
    <text evidence="6">The sequence shown here is derived from an EMBL/GenBank/DDBJ whole genome shotgun (WGS) entry which is preliminary data.</text>
</comment>
<keyword evidence="3" id="KW-0378">Hydrolase</keyword>
<evidence type="ECO:0000256" key="4">
    <source>
        <dbReference type="ARBA" id="ARBA00022807"/>
    </source>
</evidence>